<dbReference type="AlphaFoldDB" id="A0A9P3ER31"/>
<dbReference type="EMBL" id="BHVY01000002">
    <property type="protein sequence ID" value="GIJ83362.1"/>
    <property type="molecule type" value="Genomic_DNA"/>
</dbReference>
<dbReference type="PANTHER" id="PTHR43792">
    <property type="entry name" value="GNAT FAMILY, PUTATIVE (AFU_ORTHOLOGUE AFUA_3G00765)-RELATED-RELATED"/>
    <property type="match status" value="1"/>
</dbReference>
<gene>
    <name evidence="2" type="ORF">Asppvi_002181</name>
</gene>
<dbReference type="InterPro" id="IPR000182">
    <property type="entry name" value="GNAT_dom"/>
</dbReference>
<dbReference type="OrthoDB" id="630895at2759"/>
<dbReference type="InterPro" id="IPR016181">
    <property type="entry name" value="Acyl_CoA_acyltransferase"/>
</dbReference>
<dbReference type="PANTHER" id="PTHR43792:SF1">
    <property type="entry name" value="N-ACETYLTRANSFERASE DOMAIN-CONTAINING PROTEIN"/>
    <property type="match status" value="1"/>
</dbReference>
<proteinExistence type="predicted"/>
<evidence type="ECO:0000259" key="1">
    <source>
        <dbReference type="PROSITE" id="PS51186"/>
    </source>
</evidence>
<evidence type="ECO:0000313" key="2">
    <source>
        <dbReference type="EMBL" id="GIJ83362.1"/>
    </source>
</evidence>
<dbReference type="SUPFAM" id="SSF55729">
    <property type="entry name" value="Acyl-CoA N-acyltransferases (Nat)"/>
    <property type="match status" value="1"/>
</dbReference>
<accession>A0A9P3ER31</accession>
<dbReference type="Proteomes" id="UP001043456">
    <property type="component" value="Unassembled WGS sequence"/>
</dbReference>
<feature type="domain" description="N-acetyltransferase" evidence="1">
    <location>
        <begin position="39"/>
        <end position="203"/>
    </location>
</feature>
<dbReference type="Gene3D" id="3.40.630.30">
    <property type="match status" value="1"/>
</dbReference>
<sequence>MEDSFPPPFRTARLQFHPMVDADAAGIHAIRGLEEVMKWSLKKVPDADLATTREWVEEYLRPQQREPGNVGYVLREIESESEASGAGGDGNGKGRIIASIGLRYGLVEELGGKRWELGYIFHPDFWGKGYATEAVRGLMGAWPGIYQRVNWGDVQQERSGEVVAITDKGNEPSMRVLRKCGFEAVEEFVDKDGTVCVVFVHRC</sequence>
<dbReference type="PROSITE" id="PS51186">
    <property type="entry name" value="GNAT"/>
    <property type="match status" value="1"/>
</dbReference>
<name>A0A9P3ER31_9EURO</name>
<organism evidence="2 3">
    <name type="scientific">Aspergillus pseudoviridinutans</name>
    <dbReference type="NCBI Taxonomy" id="1517512"/>
    <lineage>
        <taxon>Eukaryota</taxon>
        <taxon>Fungi</taxon>
        <taxon>Dikarya</taxon>
        <taxon>Ascomycota</taxon>
        <taxon>Pezizomycotina</taxon>
        <taxon>Eurotiomycetes</taxon>
        <taxon>Eurotiomycetidae</taxon>
        <taxon>Eurotiales</taxon>
        <taxon>Aspergillaceae</taxon>
        <taxon>Aspergillus</taxon>
        <taxon>Aspergillus subgen. Fumigati</taxon>
    </lineage>
</organism>
<dbReference type="InterPro" id="IPR051531">
    <property type="entry name" value="N-acetyltransferase"/>
</dbReference>
<evidence type="ECO:0000313" key="3">
    <source>
        <dbReference type="Proteomes" id="UP001043456"/>
    </source>
</evidence>
<protein>
    <recommendedName>
        <fullName evidence="1">N-acetyltransferase domain-containing protein</fullName>
    </recommendedName>
</protein>
<dbReference type="GO" id="GO:0016747">
    <property type="term" value="F:acyltransferase activity, transferring groups other than amino-acyl groups"/>
    <property type="evidence" value="ECO:0007669"/>
    <property type="project" value="InterPro"/>
</dbReference>
<dbReference type="RefSeq" id="XP_043154109.1">
    <property type="nucleotide sequence ID" value="XM_043298174.1"/>
</dbReference>
<keyword evidence="3" id="KW-1185">Reference proteome</keyword>
<reference evidence="2 3" key="1">
    <citation type="submission" date="2018-10" db="EMBL/GenBank/DDBJ databases">
        <title>Pan-genome distribution and transcriptional activeness of fungal secondary metabolism genes in Aspergillus section Fumigati.</title>
        <authorList>
            <person name="Takahashi H."/>
            <person name="Umemura M."/>
            <person name="Ninomiya A."/>
            <person name="Kusuya Y."/>
            <person name="Urayama S."/>
            <person name="Shimizu M."/>
            <person name="Watanabe A."/>
            <person name="Kamei K."/>
            <person name="Yaguchi T."/>
            <person name="Hagiwara D."/>
        </authorList>
    </citation>
    <scope>NUCLEOTIDE SEQUENCE [LARGE SCALE GENOMIC DNA]</scope>
    <source>
        <strain evidence="2 3">IFM 55266</strain>
    </source>
</reference>
<dbReference type="GeneID" id="67000793"/>
<dbReference type="Pfam" id="PF13302">
    <property type="entry name" value="Acetyltransf_3"/>
    <property type="match status" value="1"/>
</dbReference>
<comment type="caution">
    <text evidence="2">The sequence shown here is derived from an EMBL/GenBank/DDBJ whole genome shotgun (WGS) entry which is preliminary data.</text>
</comment>